<dbReference type="PANTHER" id="PTHR43559">
    <property type="entry name" value="HYDROLASE YCAC-RELATED"/>
    <property type="match status" value="1"/>
</dbReference>
<dbReference type="PANTHER" id="PTHR43559:SF1">
    <property type="entry name" value="HYDROLASE"/>
    <property type="match status" value="1"/>
</dbReference>
<dbReference type="CDD" id="cd01012">
    <property type="entry name" value="YcaC_related"/>
    <property type="match status" value="1"/>
</dbReference>
<sequence length="220" mass="24249">MWAWRKPIRDPQADQLLTPQNSVVVLIDFQPGQYATVGSVSREEIDLGVVTLAKLAHTYDIPTVVSTVAVGMGVNAPTVPQIMNELPGVDQIDRTGVNAWEDPEFRAAIEATGRRKIIMAGLWTEVCLAFPALDMIEAGYEIYPVADAVGGVSQVTNDRAFDRMIQAGAHPTTALALGCELMRNWARPGTDDFRRIFNWYFHQQRSLGLLDAKILPSVGR</sequence>
<feature type="domain" description="Isochorismatase-like" evidence="1">
    <location>
        <begin position="23"/>
        <end position="174"/>
    </location>
</feature>
<dbReference type="SUPFAM" id="SSF52499">
    <property type="entry name" value="Isochorismatase-like hydrolases"/>
    <property type="match status" value="1"/>
</dbReference>
<proteinExistence type="predicted"/>
<evidence type="ECO:0000313" key="2">
    <source>
        <dbReference type="EMBL" id="SBN39542.1"/>
    </source>
</evidence>
<keyword evidence="2" id="KW-0378">Hydrolase</keyword>
<dbReference type="Pfam" id="PF00857">
    <property type="entry name" value="Isochorismatase"/>
    <property type="match status" value="1"/>
</dbReference>
<evidence type="ECO:0000259" key="1">
    <source>
        <dbReference type="Pfam" id="PF00857"/>
    </source>
</evidence>
<name>A0A2C7AUW6_9ACTN</name>
<reference evidence="2" key="1">
    <citation type="submission" date="2016-05" db="EMBL/GenBank/DDBJ databases">
        <authorList>
            <person name="Lavstsen T."/>
            <person name="Jespersen J.S."/>
        </authorList>
    </citation>
    <scope>NUCLEOTIDE SEQUENCE</scope>
    <source>
        <strain evidence="2">PFRJS10</strain>
    </source>
</reference>
<organism evidence="2">
    <name type="scientific">Propionibacterium freudenreichii</name>
    <dbReference type="NCBI Taxonomy" id="1744"/>
    <lineage>
        <taxon>Bacteria</taxon>
        <taxon>Bacillati</taxon>
        <taxon>Actinomycetota</taxon>
        <taxon>Actinomycetes</taxon>
        <taxon>Propionibacteriales</taxon>
        <taxon>Propionibacteriaceae</taxon>
        <taxon>Propionibacterium</taxon>
    </lineage>
</organism>
<dbReference type="AlphaFoldDB" id="A0A2C7AUW6"/>
<gene>
    <name evidence="2" type="ORF">PFR_JS10_1899</name>
</gene>
<dbReference type="InterPro" id="IPR036380">
    <property type="entry name" value="Isochorismatase-like_sf"/>
</dbReference>
<dbReference type="Gene3D" id="3.40.50.850">
    <property type="entry name" value="Isochorismatase-like"/>
    <property type="match status" value="1"/>
</dbReference>
<dbReference type="InterPro" id="IPR000868">
    <property type="entry name" value="Isochorismatase-like_dom"/>
</dbReference>
<protein>
    <submittedName>
        <fullName evidence="2">Isochorismatase hydrolase</fullName>
    </submittedName>
</protein>
<dbReference type="GO" id="GO:0016787">
    <property type="term" value="F:hydrolase activity"/>
    <property type="evidence" value="ECO:0007669"/>
    <property type="project" value="UniProtKB-KW"/>
</dbReference>
<dbReference type="EMBL" id="LT576035">
    <property type="protein sequence ID" value="SBN39542.1"/>
    <property type="molecule type" value="Genomic_DNA"/>
</dbReference>
<accession>A0A2C7AUW6</accession>
<dbReference type="InterPro" id="IPR053152">
    <property type="entry name" value="Hydrolase_YcaC-like"/>
</dbReference>